<name>A0ABW0GP74_9MICO</name>
<organism evidence="3 4">
    <name type="scientific">Aquipuribacter nitratireducens</name>
    <dbReference type="NCBI Taxonomy" id="650104"/>
    <lineage>
        <taxon>Bacteria</taxon>
        <taxon>Bacillati</taxon>
        <taxon>Actinomycetota</taxon>
        <taxon>Actinomycetes</taxon>
        <taxon>Micrococcales</taxon>
        <taxon>Intrasporangiaceae</taxon>
        <taxon>Aquipuribacter</taxon>
    </lineage>
</organism>
<comment type="similarity">
    <text evidence="1">Belongs to the flagella basal body rod proteins family.</text>
</comment>
<keyword evidence="3" id="KW-0969">Cilium</keyword>
<keyword evidence="3" id="KW-0282">Flagellum</keyword>
<dbReference type="Pfam" id="PF06429">
    <property type="entry name" value="Flg_bbr_C"/>
    <property type="match status" value="1"/>
</dbReference>
<keyword evidence="3" id="KW-0966">Cell projection</keyword>
<evidence type="ECO:0000313" key="4">
    <source>
        <dbReference type="Proteomes" id="UP001596122"/>
    </source>
</evidence>
<dbReference type="EMBL" id="JBHSLD010000009">
    <property type="protein sequence ID" value="MFC5381500.1"/>
    <property type="molecule type" value="Genomic_DNA"/>
</dbReference>
<dbReference type="InterPro" id="IPR010930">
    <property type="entry name" value="Flg_bb/hook_C_dom"/>
</dbReference>
<gene>
    <name evidence="3" type="ORF">ACFPJ6_11915</name>
</gene>
<dbReference type="InterPro" id="IPR019776">
    <property type="entry name" value="Flagellar_basal_body_rod_CS"/>
</dbReference>
<dbReference type="PROSITE" id="PS00588">
    <property type="entry name" value="FLAGELLA_BB_ROD"/>
    <property type="match status" value="1"/>
</dbReference>
<reference evidence="4" key="1">
    <citation type="journal article" date="2019" name="Int. J. Syst. Evol. Microbiol.">
        <title>The Global Catalogue of Microorganisms (GCM) 10K type strain sequencing project: providing services to taxonomists for standard genome sequencing and annotation.</title>
        <authorList>
            <consortium name="The Broad Institute Genomics Platform"/>
            <consortium name="The Broad Institute Genome Sequencing Center for Infectious Disease"/>
            <person name="Wu L."/>
            <person name="Ma J."/>
        </authorList>
    </citation>
    <scope>NUCLEOTIDE SEQUENCE [LARGE SCALE GENOMIC DNA]</scope>
    <source>
        <strain evidence="4">CCUG 43114</strain>
    </source>
</reference>
<comment type="caution">
    <text evidence="3">The sequence shown here is derived from an EMBL/GenBank/DDBJ whole genome shotgun (WGS) entry which is preliminary data.</text>
</comment>
<evidence type="ECO:0000313" key="3">
    <source>
        <dbReference type="EMBL" id="MFC5381500.1"/>
    </source>
</evidence>
<sequence length="135" mass="14396">MTTFPVFGVAGSGVAVYRKWLDAVSDNISNINTVRPTSEAAFRARYVIAQATQLEPGVGGVTVGGIRLGSAEGRMVYDPTHPFADEGGYVRLPDIDLGSQMTQLMMAQRGYQANLAVVDRARDAYSAAINVGRNA</sequence>
<dbReference type="Proteomes" id="UP001596122">
    <property type="component" value="Unassembled WGS sequence"/>
</dbReference>
<protein>
    <submittedName>
        <fullName evidence="3">Flagellar basal body rod protein FlgC</fullName>
    </submittedName>
</protein>
<accession>A0ABW0GP74</accession>
<evidence type="ECO:0000256" key="1">
    <source>
        <dbReference type="ARBA" id="ARBA00009677"/>
    </source>
</evidence>
<feature type="domain" description="Flagellar basal-body/hook protein C-terminal" evidence="2">
    <location>
        <begin position="88"/>
        <end position="130"/>
    </location>
</feature>
<keyword evidence="4" id="KW-1185">Reference proteome</keyword>
<evidence type="ECO:0000259" key="2">
    <source>
        <dbReference type="Pfam" id="PF06429"/>
    </source>
</evidence>
<dbReference type="RefSeq" id="WP_340269384.1">
    <property type="nucleotide sequence ID" value="NZ_JBBEOG010000004.1"/>
</dbReference>
<proteinExistence type="inferred from homology"/>